<dbReference type="Proteomes" id="UP001397290">
    <property type="component" value="Unassembled WGS sequence"/>
</dbReference>
<gene>
    <name evidence="3" type="ORF">G3M48_002554</name>
</gene>
<feature type="signal peptide" evidence="2">
    <location>
        <begin position="1"/>
        <end position="18"/>
    </location>
</feature>
<organism evidence="3 4">
    <name type="scientific">Beauveria asiatica</name>
    <dbReference type="NCBI Taxonomy" id="1069075"/>
    <lineage>
        <taxon>Eukaryota</taxon>
        <taxon>Fungi</taxon>
        <taxon>Dikarya</taxon>
        <taxon>Ascomycota</taxon>
        <taxon>Pezizomycotina</taxon>
        <taxon>Sordariomycetes</taxon>
        <taxon>Hypocreomycetidae</taxon>
        <taxon>Hypocreales</taxon>
        <taxon>Cordycipitaceae</taxon>
        <taxon>Beauveria</taxon>
    </lineage>
</organism>
<reference evidence="3 4" key="1">
    <citation type="submission" date="2020-02" db="EMBL/GenBank/DDBJ databases">
        <title>Comparative genomics of the hypocrealean fungal genus Beauvera.</title>
        <authorList>
            <person name="Showalter D.N."/>
            <person name="Bushley K.E."/>
            <person name="Rehner S.A."/>
        </authorList>
    </citation>
    <scope>NUCLEOTIDE SEQUENCE [LARGE SCALE GENOMIC DNA]</scope>
    <source>
        <strain evidence="3 4">ARSEF4384</strain>
    </source>
</reference>
<feature type="region of interest" description="Disordered" evidence="1">
    <location>
        <begin position="157"/>
        <end position="185"/>
    </location>
</feature>
<feature type="region of interest" description="Disordered" evidence="1">
    <location>
        <begin position="228"/>
        <end position="250"/>
    </location>
</feature>
<feature type="chain" id="PRO_5043699048" evidence="2">
    <location>
        <begin position="19"/>
        <end position="292"/>
    </location>
</feature>
<keyword evidence="4" id="KW-1185">Reference proteome</keyword>
<keyword evidence="2" id="KW-0732">Signal</keyword>
<comment type="caution">
    <text evidence="3">The sequence shown here is derived from an EMBL/GenBank/DDBJ whole genome shotgun (WGS) entry which is preliminary data.</text>
</comment>
<accession>A0AAW0RX80</accession>
<feature type="compositionally biased region" description="Basic and acidic residues" evidence="1">
    <location>
        <begin position="228"/>
        <end position="246"/>
    </location>
</feature>
<proteinExistence type="predicted"/>
<evidence type="ECO:0000256" key="2">
    <source>
        <dbReference type="SAM" id="SignalP"/>
    </source>
</evidence>
<evidence type="ECO:0000313" key="3">
    <source>
        <dbReference type="EMBL" id="KAK8146825.1"/>
    </source>
</evidence>
<name>A0AAW0RX80_9HYPO</name>
<protein>
    <submittedName>
        <fullName evidence="3">Uncharacterized protein</fullName>
    </submittedName>
</protein>
<sequence length="292" mass="32847">MKGFAFAVAAVLSGQALAIPSHLQDKRAEADNGAKLPDETDVYGAWVSGCGSMSTAYCVNYVWPECIHLYSDVNSKAQRQELSQAGLDKFEKDVKACIKLRDPATNEGLCYDLKLSKESCQKYRQECRKEHEHKLNPEQGYTEDSLIAAIARCIREKPQDPSQEQPTTTAGTQEPTKSLEQQPQKTSSLLPFIGEDNLPDICLPGQFENCMGTKKYCELAAWNREEEPKQNPKLEDFNRAQDDKSSKRNRGYKKVHRHCKELEHTWAKFCCITVVQRALIGPLNLICGCETP</sequence>
<dbReference type="EMBL" id="JAAHCF010000187">
    <property type="protein sequence ID" value="KAK8146825.1"/>
    <property type="molecule type" value="Genomic_DNA"/>
</dbReference>
<feature type="compositionally biased region" description="Polar residues" evidence="1">
    <location>
        <begin position="160"/>
        <end position="185"/>
    </location>
</feature>
<evidence type="ECO:0000256" key="1">
    <source>
        <dbReference type="SAM" id="MobiDB-lite"/>
    </source>
</evidence>
<dbReference type="AlphaFoldDB" id="A0AAW0RX80"/>
<evidence type="ECO:0000313" key="4">
    <source>
        <dbReference type="Proteomes" id="UP001397290"/>
    </source>
</evidence>